<dbReference type="Pfam" id="PF00561">
    <property type="entry name" value="Abhydrolase_1"/>
    <property type="match status" value="1"/>
</dbReference>
<dbReference type="OrthoDB" id="9780765at2"/>
<dbReference type="Proteomes" id="UP000199290">
    <property type="component" value="Unassembled WGS sequence"/>
</dbReference>
<dbReference type="EMBL" id="FOYV01000001">
    <property type="protein sequence ID" value="SFR46434.1"/>
    <property type="molecule type" value="Genomic_DNA"/>
</dbReference>
<reference evidence="4" key="1">
    <citation type="submission" date="2016-10" db="EMBL/GenBank/DDBJ databases">
        <authorList>
            <person name="Varghese N."/>
            <person name="Submissions S."/>
        </authorList>
    </citation>
    <scope>NUCLEOTIDE SEQUENCE [LARGE SCALE GENOMIC DNA]</scope>
    <source>
        <strain evidence="4">CGMCC 1.6294</strain>
    </source>
</reference>
<accession>A0A1I6GW12</accession>
<feature type="domain" description="AB hydrolase-1" evidence="2">
    <location>
        <begin position="66"/>
        <end position="294"/>
    </location>
</feature>
<keyword evidence="1" id="KW-0732">Signal</keyword>
<protein>
    <submittedName>
        <fullName evidence="3">Pimeloyl-ACP methyl ester carboxylesterase</fullName>
    </submittedName>
</protein>
<keyword evidence="4" id="KW-1185">Reference proteome</keyword>
<dbReference type="GO" id="GO:0047372">
    <property type="term" value="F:monoacylglycerol lipase activity"/>
    <property type="evidence" value="ECO:0007669"/>
    <property type="project" value="TreeGrafter"/>
</dbReference>
<dbReference type="PANTHER" id="PTHR43798">
    <property type="entry name" value="MONOACYLGLYCEROL LIPASE"/>
    <property type="match status" value="1"/>
</dbReference>
<dbReference type="PRINTS" id="PR00111">
    <property type="entry name" value="ABHYDROLASE"/>
</dbReference>
<evidence type="ECO:0000256" key="1">
    <source>
        <dbReference type="SAM" id="SignalP"/>
    </source>
</evidence>
<evidence type="ECO:0000259" key="2">
    <source>
        <dbReference type="Pfam" id="PF00561"/>
    </source>
</evidence>
<dbReference type="Gene3D" id="3.40.50.1820">
    <property type="entry name" value="alpha/beta hydrolase"/>
    <property type="match status" value="1"/>
</dbReference>
<dbReference type="RefSeq" id="WP_091988130.1">
    <property type="nucleotide sequence ID" value="NZ_FOYV01000001.1"/>
</dbReference>
<dbReference type="InterPro" id="IPR029058">
    <property type="entry name" value="AB_hydrolase_fold"/>
</dbReference>
<proteinExistence type="predicted"/>
<feature type="signal peptide" evidence="1">
    <location>
        <begin position="1"/>
        <end position="21"/>
    </location>
</feature>
<dbReference type="AlphaFoldDB" id="A0A1I6GW12"/>
<evidence type="ECO:0000313" key="3">
    <source>
        <dbReference type="EMBL" id="SFR46434.1"/>
    </source>
</evidence>
<dbReference type="PANTHER" id="PTHR43798:SF5">
    <property type="entry name" value="MONOACYLGLYCEROL LIPASE ABHD6"/>
    <property type="match status" value="1"/>
</dbReference>
<dbReference type="SUPFAM" id="SSF53474">
    <property type="entry name" value="alpha/beta-Hydrolases"/>
    <property type="match status" value="1"/>
</dbReference>
<dbReference type="GO" id="GO:0046464">
    <property type="term" value="P:acylglycerol catabolic process"/>
    <property type="evidence" value="ECO:0007669"/>
    <property type="project" value="TreeGrafter"/>
</dbReference>
<name>A0A1I6GW12_9GAMM</name>
<dbReference type="InterPro" id="IPR050266">
    <property type="entry name" value="AB_hydrolase_sf"/>
</dbReference>
<evidence type="ECO:0000313" key="4">
    <source>
        <dbReference type="Proteomes" id="UP000199290"/>
    </source>
</evidence>
<organism evidence="3 4">
    <name type="scientific">Marinobacter gudaonensis</name>
    <dbReference type="NCBI Taxonomy" id="375760"/>
    <lineage>
        <taxon>Bacteria</taxon>
        <taxon>Pseudomonadati</taxon>
        <taxon>Pseudomonadota</taxon>
        <taxon>Gammaproteobacteria</taxon>
        <taxon>Pseudomonadales</taxon>
        <taxon>Marinobacteraceae</taxon>
        <taxon>Marinobacter</taxon>
    </lineage>
</organism>
<sequence length="314" mass="34910">MPRFATRNLLFVLTVSLLLSACSRQGLYDTAIGLERSMSGLEADTLVVGELTIAYLRNEQPVDGETIVMIHGFGANKDNWTRLAKHLTGDFNVYAIDLPGHGDSSKPLDIGYHFDEQTNRLATILDELGLDRFHMMGNSMGGAITALYAANFPGQIRSATLFDPAGIWAYESDLSDQVMAGDNPLIPTKEGDFERLVDFALEKKPFVPWPVYSVMEEKAIANREVNTVIFSDIRDSTMASAFSERITEIQAPVLIVWGQEDRITDPRNADIFVQQIPDARKVILEGVGHAPMIEVPEESARLFRQFLAESVKTR</sequence>
<dbReference type="InterPro" id="IPR000073">
    <property type="entry name" value="AB_hydrolase_1"/>
</dbReference>
<dbReference type="PROSITE" id="PS51257">
    <property type="entry name" value="PROKAR_LIPOPROTEIN"/>
    <property type="match status" value="1"/>
</dbReference>
<feature type="chain" id="PRO_5011653640" evidence="1">
    <location>
        <begin position="22"/>
        <end position="314"/>
    </location>
</feature>
<dbReference type="STRING" id="375760.SAMN04488073_1655"/>
<dbReference type="GO" id="GO:0016020">
    <property type="term" value="C:membrane"/>
    <property type="evidence" value="ECO:0007669"/>
    <property type="project" value="TreeGrafter"/>
</dbReference>
<gene>
    <name evidence="3" type="ORF">SAMN04488073_1655</name>
</gene>